<name>A0A644XL90_9ZZZZ</name>
<evidence type="ECO:0000313" key="1">
    <source>
        <dbReference type="EMBL" id="MPM14864.1"/>
    </source>
</evidence>
<protein>
    <submittedName>
        <fullName evidence="1">Uncharacterized protein</fullName>
    </submittedName>
</protein>
<organism evidence="1">
    <name type="scientific">bioreactor metagenome</name>
    <dbReference type="NCBI Taxonomy" id="1076179"/>
    <lineage>
        <taxon>unclassified sequences</taxon>
        <taxon>metagenomes</taxon>
        <taxon>ecological metagenomes</taxon>
    </lineage>
</organism>
<sequence length="65" mass="7895">MMLFQLCKNLTAVLPYYLKLNQALVHDMEQLRFLYIQLLLEQDQDLQQQDLEHLLFGPLYYSNLY</sequence>
<accession>A0A644XL90</accession>
<gene>
    <name evidence="1" type="ORF">SDC9_61228</name>
</gene>
<dbReference type="EMBL" id="VSSQ01002351">
    <property type="protein sequence ID" value="MPM14864.1"/>
    <property type="molecule type" value="Genomic_DNA"/>
</dbReference>
<comment type="caution">
    <text evidence="1">The sequence shown here is derived from an EMBL/GenBank/DDBJ whole genome shotgun (WGS) entry which is preliminary data.</text>
</comment>
<reference evidence="1" key="1">
    <citation type="submission" date="2019-08" db="EMBL/GenBank/DDBJ databases">
        <authorList>
            <person name="Kucharzyk K."/>
            <person name="Murdoch R.W."/>
            <person name="Higgins S."/>
            <person name="Loffler F."/>
        </authorList>
    </citation>
    <scope>NUCLEOTIDE SEQUENCE</scope>
</reference>
<dbReference type="AlphaFoldDB" id="A0A644XL90"/>
<proteinExistence type="predicted"/>